<organism evidence="1 2">
    <name type="scientific">Synechococcus phage S-SZBM1</name>
    <dbReference type="NCBI Taxonomy" id="2926475"/>
    <lineage>
        <taxon>Viruses</taxon>
        <taxon>Duplodnaviria</taxon>
        <taxon>Heunggongvirae</taxon>
        <taxon>Uroviricota</taxon>
        <taxon>Caudoviricetes</taxon>
        <taxon>Pantevenvirales</taxon>
        <taxon>Kyanoviridae</taxon>
        <taxon>Shenzhenivirus</taxon>
        <taxon>Shenzhenivirus sszbm1</taxon>
    </lineage>
</organism>
<dbReference type="Proteomes" id="UP000829362">
    <property type="component" value="Segment"/>
</dbReference>
<accession>A0AC61TSJ8</accession>
<dbReference type="EMBL" id="OL473597">
    <property type="protein sequence ID" value="UNH61215.1"/>
    <property type="molecule type" value="Genomic_DNA"/>
</dbReference>
<reference evidence="1" key="1">
    <citation type="submission" date="2021-11" db="EMBL/GenBank/DDBJ databases">
        <authorList>
            <person name="Rong C."/>
            <person name="Yang Y."/>
            <person name="Li S."/>
            <person name="Zhou K."/>
            <person name="Xu Y."/>
            <person name="Zhang R."/>
            <person name="Zhang Y."/>
        </authorList>
    </citation>
    <scope>NUCLEOTIDE SEQUENCE</scope>
</reference>
<sequence>MKLPYVLKSWYRHITGYWEKKLPHLPGANSKQFWNIINGN</sequence>
<keyword evidence="2" id="KW-1185">Reference proteome</keyword>
<gene>
    <name evidence="1" type="ORF">SSZBM1_98</name>
</gene>
<protein>
    <submittedName>
        <fullName evidence="1">Uncharacterized protein</fullName>
    </submittedName>
</protein>
<evidence type="ECO:0000313" key="1">
    <source>
        <dbReference type="EMBL" id="UNH61215.1"/>
    </source>
</evidence>
<name>A0AC61TSJ8_9CAUD</name>
<evidence type="ECO:0000313" key="2">
    <source>
        <dbReference type="Proteomes" id="UP000829362"/>
    </source>
</evidence>
<proteinExistence type="predicted"/>